<protein>
    <submittedName>
        <fullName evidence="1">Uncharacterized protein</fullName>
    </submittedName>
</protein>
<proteinExistence type="predicted"/>
<name>A0A3B0X0F8_9ZZZZ</name>
<evidence type="ECO:0000313" key="1">
    <source>
        <dbReference type="EMBL" id="VAW55019.1"/>
    </source>
</evidence>
<organism evidence="1">
    <name type="scientific">hydrothermal vent metagenome</name>
    <dbReference type="NCBI Taxonomy" id="652676"/>
    <lineage>
        <taxon>unclassified sequences</taxon>
        <taxon>metagenomes</taxon>
        <taxon>ecological metagenomes</taxon>
    </lineage>
</organism>
<reference evidence="1" key="1">
    <citation type="submission" date="2018-06" db="EMBL/GenBank/DDBJ databases">
        <authorList>
            <person name="Zhirakovskaya E."/>
        </authorList>
    </citation>
    <scope>NUCLEOTIDE SEQUENCE</scope>
</reference>
<dbReference type="EMBL" id="UOFD01000082">
    <property type="protein sequence ID" value="VAW55019.1"/>
    <property type="molecule type" value="Genomic_DNA"/>
</dbReference>
<accession>A0A3B0X0F8</accession>
<dbReference type="AlphaFoldDB" id="A0A3B0X0F8"/>
<gene>
    <name evidence="1" type="ORF">MNBD_GAMMA06-1390</name>
</gene>
<sequence length="130" mass="15077">MESVTPVATVYLRLRKVFMRVYFVFLHSKTSNKAKFIMSKELRELHEAIKSYALEHSINEIPQLYYKKIVYTWHDMNKNGHDWDKFKAAAALLYVAVTDGTVHLSQITPQGYKALNWAENFHKENAAVAA</sequence>